<accession>A0A9E4KB72</accession>
<proteinExistence type="predicted"/>
<evidence type="ECO:0000313" key="2">
    <source>
        <dbReference type="Proteomes" id="UP000886667"/>
    </source>
</evidence>
<dbReference type="Proteomes" id="UP000886667">
    <property type="component" value="Unassembled WGS sequence"/>
</dbReference>
<sequence length="258" mass="29582">MRVNSLLDSWIIQDEIIGDYPSLTYGRTGMHGNGLFRVIGQFMAGLWALVMVFNVHGITPEEEEAFWEESEIEVNEGVLEFLSQPPEKPVHHHQNQITITRSSLQDGWVELSQCHHHLDPVPRLEIVYHPQRIRDIRIVSMSNIGRAEVVGHKLDLSDVNRSAEICLSAQSRALHNLGEGLYQLRNGPYMRRFLDGYYPMQLSLEVRYPAERLAFNGQSPLPAGEVEQQSMEGLFKWRGWFTGKLSTQLDFMLNPLTK</sequence>
<reference evidence="1" key="1">
    <citation type="journal article" date="2021" name="Proc. Natl. Acad. Sci. U.S.A.">
        <title>Global biogeography of chemosynthetic symbionts reveals both localized and globally distributed symbiont groups. .</title>
        <authorList>
            <person name="Osvatic J.T."/>
            <person name="Wilkins L.G.E."/>
            <person name="Leibrecht L."/>
            <person name="Leray M."/>
            <person name="Zauner S."/>
            <person name="Polzin J."/>
            <person name="Camacho Y."/>
            <person name="Gros O."/>
            <person name="van Gils J.A."/>
            <person name="Eisen J.A."/>
            <person name="Petersen J.M."/>
            <person name="Yuen B."/>
        </authorList>
    </citation>
    <scope>NUCLEOTIDE SEQUENCE</scope>
    <source>
        <strain evidence="1">MAGclacostrist064TRANS</strain>
    </source>
</reference>
<comment type="caution">
    <text evidence="1">The sequence shown here is derived from an EMBL/GenBank/DDBJ whole genome shotgun (WGS) entry which is preliminary data.</text>
</comment>
<organism evidence="1 2">
    <name type="scientific">Candidatus Thiodiazotropha taylori</name>
    <dbReference type="NCBI Taxonomy" id="2792791"/>
    <lineage>
        <taxon>Bacteria</taxon>
        <taxon>Pseudomonadati</taxon>
        <taxon>Pseudomonadota</taxon>
        <taxon>Gammaproteobacteria</taxon>
        <taxon>Chromatiales</taxon>
        <taxon>Sedimenticolaceae</taxon>
        <taxon>Candidatus Thiodiazotropha</taxon>
    </lineage>
</organism>
<name>A0A9E4KB72_9GAMM</name>
<protein>
    <submittedName>
        <fullName evidence="1">Uncharacterized protein</fullName>
    </submittedName>
</protein>
<dbReference type="AlphaFoldDB" id="A0A9E4KB72"/>
<evidence type="ECO:0000313" key="1">
    <source>
        <dbReference type="EMBL" id="MCG7946246.1"/>
    </source>
</evidence>
<dbReference type="EMBL" id="JAEPCM010000263">
    <property type="protein sequence ID" value="MCG7946246.1"/>
    <property type="molecule type" value="Genomic_DNA"/>
</dbReference>
<gene>
    <name evidence="1" type="ORF">JAZ07_07860</name>
</gene>